<dbReference type="PANTHER" id="PTHR11575:SF6">
    <property type="entry name" value="2',3'-CYCLIC-NUCLEOTIDE 2'-PHOSPHODIESTERASE_3'-NUCLEOTIDASE"/>
    <property type="match status" value="1"/>
</dbReference>
<dbReference type="PRINTS" id="PR01607">
    <property type="entry name" value="APYRASEFAMLY"/>
</dbReference>
<dbReference type="GO" id="GO:0030288">
    <property type="term" value="C:outer membrane-bounded periplasmic space"/>
    <property type="evidence" value="ECO:0007669"/>
    <property type="project" value="TreeGrafter"/>
</dbReference>
<dbReference type="InterPro" id="IPR036907">
    <property type="entry name" value="5'-Nucleotdase_C_sf"/>
</dbReference>
<dbReference type="EMBL" id="DF968063">
    <property type="protein sequence ID" value="GAP02275.1"/>
    <property type="molecule type" value="Genomic_DNA"/>
</dbReference>
<dbReference type="Pfam" id="PF02872">
    <property type="entry name" value="5_nucleotid_C"/>
    <property type="match status" value="1"/>
</dbReference>
<dbReference type="GO" id="GO:0009166">
    <property type="term" value="P:nucleotide catabolic process"/>
    <property type="evidence" value="ECO:0007669"/>
    <property type="project" value="InterPro"/>
</dbReference>
<sequence length="220" mass="24589">MYERVNAWLDKPVGHVGTNMRITDHFQARLYGHSFTELVNQVQMAATGASISANAIFNDEMRGLDDVVTVRDVMTNYIYPNTLVVEKLTGAQLLEALENNAAYFDVKDGQPAVNDKYLFPKTEHYNDDIWSGVSYTLDLRKQQGSRIQDVQVAGEPLDLTAEYEVVINNYRAGGAGNAAFSHDKIVREVQTDVAELIANYLLAHPQIQIDQPKNVKVLVS</sequence>
<protein>
    <submittedName>
        <fullName evidence="2">Nucleotidase</fullName>
    </submittedName>
</protein>
<dbReference type="AlphaFoldDB" id="A0A3F3GRG2"/>
<keyword evidence="3" id="KW-1185">Reference proteome</keyword>
<dbReference type="InterPro" id="IPR006179">
    <property type="entry name" value="5_nucleotidase/apyrase"/>
</dbReference>
<gene>
    <name evidence="2" type="primary">ycjM2</name>
    <name evidence="2" type="ORF">FPFC_011550</name>
</gene>
<evidence type="ECO:0000313" key="2">
    <source>
        <dbReference type="EMBL" id="GAP02275.1"/>
    </source>
</evidence>
<feature type="domain" description="5'-Nucleotidase C-terminal" evidence="1">
    <location>
        <begin position="30"/>
        <end position="180"/>
    </location>
</feature>
<name>A0A3F3GRG2_9LACO</name>
<dbReference type="InterPro" id="IPR008334">
    <property type="entry name" value="5'-Nucleotdase_C"/>
</dbReference>
<dbReference type="SUPFAM" id="SSF55816">
    <property type="entry name" value="5'-nucleotidase (syn. UDP-sugar hydrolase), C-terminal domain"/>
    <property type="match status" value="1"/>
</dbReference>
<evidence type="ECO:0000313" key="3">
    <source>
        <dbReference type="Proteomes" id="UP000061227"/>
    </source>
</evidence>
<evidence type="ECO:0000259" key="1">
    <source>
        <dbReference type="Pfam" id="PF02872"/>
    </source>
</evidence>
<dbReference type="Gene3D" id="3.90.780.10">
    <property type="entry name" value="5'-Nucleotidase, C-terminal domain"/>
    <property type="match status" value="1"/>
</dbReference>
<reference evidence="2 3" key="1">
    <citation type="journal article" date="2015" name="BMC Genomics">
        <title>Comparative genomics of Fructobacillus spp. and Leuconostoc spp. reveals niche-specific evolution of Fructobacillus spp.</title>
        <authorList>
            <person name="Endo A."/>
            <person name="Tanizawa Y."/>
            <person name="Tanaka N."/>
            <person name="Maeno S."/>
            <person name="Kumar H."/>
            <person name="Shiwa Y."/>
            <person name="Okada S."/>
            <person name="Yoshikawa H."/>
            <person name="Dicks L."/>
            <person name="Nakagawa J."/>
            <person name="Arita M."/>
        </authorList>
    </citation>
    <scope>NUCLEOTIDE SEQUENCE [LARGE SCALE GENOMIC DNA]</scope>
    <source>
        <strain evidence="2 3">DSM 15468</strain>
    </source>
</reference>
<dbReference type="PANTHER" id="PTHR11575">
    <property type="entry name" value="5'-NUCLEOTIDASE-RELATED"/>
    <property type="match status" value="1"/>
</dbReference>
<dbReference type="GO" id="GO:0016787">
    <property type="term" value="F:hydrolase activity"/>
    <property type="evidence" value="ECO:0007669"/>
    <property type="project" value="InterPro"/>
</dbReference>
<organism evidence="2 3">
    <name type="scientific">Fructobacillus pseudoficulneus</name>
    <dbReference type="NCBI Taxonomy" id="220714"/>
    <lineage>
        <taxon>Bacteria</taxon>
        <taxon>Bacillati</taxon>
        <taxon>Bacillota</taxon>
        <taxon>Bacilli</taxon>
        <taxon>Lactobacillales</taxon>
        <taxon>Lactobacillaceae</taxon>
        <taxon>Fructobacillus</taxon>
    </lineage>
</organism>
<proteinExistence type="predicted"/>
<dbReference type="Proteomes" id="UP000061227">
    <property type="component" value="Unassembled WGS sequence"/>
</dbReference>
<accession>A0A3F3GRG2</accession>